<protein>
    <submittedName>
        <fullName evidence="2">Acetyltransferase</fullName>
    </submittedName>
</protein>
<dbReference type="PANTHER" id="PTHR43792:SF1">
    <property type="entry name" value="N-ACETYLTRANSFERASE DOMAIN-CONTAINING PROTEIN"/>
    <property type="match status" value="1"/>
</dbReference>
<name>A0A143CDI0_9ACTN</name>
<dbReference type="GO" id="GO:0016747">
    <property type="term" value="F:acyltransferase activity, transferring groups other than amino-acyl groups"/>
    <property type="evidence" value="ECO:0007669"/>
    <property type="project" value="InterPro"/>
</dbReference>
<sequence>MSDRSPAGEQLHTPRLSLQRPTEADIDAILAIHRDPETCLHNPSDALTRLDEAGELYRRWNDQWQRCGYGYWVVRRHGSPQQLGFCGIKPMELQGMKVLNLFYRFATSAWGQGFAGEAATAVATWALRYVPDLPLIARVRPNNIASQRVAVRAGLTRAEHLDGTGYDGFDWIYAARLPN</sequence>
<keyword evidence="2" id="KW-0808">Transferase</keyword>
<dbReference type="Pfam" id="PF13302">
    <property type="entry name" value="Acetyltransf_3"/>
    <property type="match status" value="1"/>
</dbReference>
<gene>
    <name evidence="2" type="ORF">A4E84_14160</name>
</gene>
<keyword evidence="3" id="KW-1185">Reference proteome</keyword>
<proteinExistence type="predicted"/>
<feature type="domain" description="N-acetyltransferase" evidence="1">
    <location>
        <begin position="16"/>
        <end position="178"/>
    </location>
</feature>
<dbReference type="PANTHER" id="PTHR43792">
    <property type="entry name" value="GNAT FAMILY, PUTATIVE (AFU_ORTHOLOGUE AFUA_3G00765)-RELATED-RELATED"/>
    <property type="match status" value="1"/>
</dbReference>
<dbReference type="InterPro" id="IPR016181">
    <property type="entry name" value="Acyl_CoA_acyltransferase"/>
</dbReference>
<dbReference type="STRING" id="1783515.A4E84_14160"/>
<organism evidence="2 3">
    <name type="scientific">Streptomyces qaidamensis</name>
    <dbReference type="NCBI Taxonomy" id="1783515"/>
    <lineage>
        <taxon>Bacteria</taxon>
        <taxon>Bacillati</taxon>
        <taxon>Actinomycetota</taxon>
        <taxon>Actinomycetes</taxon>
        <taxon>Kitasatosporales</taxon>
        <taxon>Streptomycetaceae</taxon>
        <taxon>Streptomyces</taxon>
        <taxon>Streptomyces aurantiacus group</taxon>
    </lineage>
</organism>
<reference evidence="3" key="1">
    <citation type="submission" date="2016-04" db="EMBL/GenBank/DDBJ databases">
        <authorList>
            <person name="Zhang B."/>
        </authorList>
    </citation>
    <scope>NUCLEOTIDE SEQUENCE [LARGE SCALE GENOMIC DNA]</scope>
    <source>
        <strain evidence="3">S10</strain>
    </source>
</reference>
<dbReference type="Gene3D" id="3.40.630.30">
    <property type="match status" value="1"/>
</dbReference>
<accession>A0A143CDI0</accession>
<evidence type="ECO:0000313" key="2">
    <source>
        <dbReference type="EMBL" id="AMW15329.1"/>
    </source>
</evidence>
<dbReference type="AlphaFoldDB" id="A0A143CDI0"/>
<dbReference type="InterPro" id="IPR000182">
    <property type="entry name" value="GNAT_dom"/>
</dbReference>
<dbReference type="InterPro" id="IPR051531">
    <property type="entry name" value="N-acetyltransferase"/>
</dbReference>
<dbReference type="RefSeq" id="WP_062931449.1">
    <property type="nucleotide sequence ID" value="NZ_CP015098.1"/>
</dbReference>
<dbReference type="KEGG" id="stsi:A4E84_14160"/>
<evidence type="ECO:0000313" key="3">
    <source>
        <dbReference type="Proteomes" id="UP000076096"/>
    </source>
</evidence>
<dbReference type="SUPFAM" id="SSF55729">
    <property type="entry name" value="Acyl-CoA N-acyltransferases (Nat)"/>
    <property type="match status" value="1"/>
</dbReference>
<dbReference type="EMBL" id="CP015098">
    <property type="protein sequence ID" value="AMW15329.1"/>
    <property type="molecule type" value="Genomic_DNA"/>
</dbReference>
<dbReference type="Proteomes" id="UP000076096">
    <property type="component" value="Chromosome"/>
</dbReference>
<dbReference type="PROSITE" id="PS51186">
    <property type="entry name" value="GNAT"/>
    <property type="match status" value="1"/>
</dbReference>
<evidence type="ECO:0000259" key="1">
    <source>
        <dbReference type="PROSITE" id="PS51186"/>
    </source>
</evidence>